<feature type="compositionally biased region" description="Acidic residues" evidence="1">
    <location>
        <begin position="382"/>
        <end position="396"/>
    </location>
</feature>
<comment type="caution">
    <text evidence="3">The sequence shown here is derived from an EMBL/GenBank/DDBJ whole genome shotgun (WGS) entry which is preliminary data.</text>
</comment>
<evidence type="ECO:0000313" key="3">
    <source>
        <dbReference type="EMBL" id="RUS27738.1"/>
    </source>
</evidence>
<dbReference type="EMBL" id="RBNJ01007858">
    <property type="protein sequence ID" value="RUS27738.1"/>
    <property type="molecule type" value="Genomic_DNA"/>
</dbReference>
<accession>A0A433QD59</accession>
<proteinExistence type="predicted"/>
<name>A0A433QD59_9FUNG</name>
<reference evidence="3 4" key="1">
    <citation type="journal article" date="2018" name="New Phytol.">
        <title>Phylogenomics of Endogonaceae and evolution of mycorrhizas within Mucoromycota.</title>
        <authorList>
            <person name="Chang Y."/>
            <person name="Desiro A."/>
            <person name="Na H."/>
            <person name="Sandor L."/>
            <person name="Lipzen A."/>
            <person name="Clum A."/>
            <person name="Barry K."/>
            <person name="Grigoriev I.V."/>
            <person name="Martin F.M."/>
            <person name="Stajich J.E."/>
            <person name="Smith M.E."/>
            <person name="Bonito G."/>
            <person name="Spatafora J.W."/>
        </authorList>
    </citation>
    <scope>NUCLEOTIDE SEQUENCE [LARGE SCALE GENOMIC DNA]</scope>
    <source>
        <strain evidence="3 4">AD002</strain>
    </source>
</reference>
<sequence length="538" mass="61423">MPPFRRGTNYDPLTPLSQRSFYRPNLTSGSSKGGPSTSRHTLLIVAAVVTVVLFGSMIWYGDRLKKAVTYIRGTDVEEVEVKPLSPDMEELRRRVDQKYCGVDKCRFLVPVVIIEQGWLESKSQSHFRHLAFLSRHLSRTIVLPNVGSAFLGLCRPHPFSYYYSLSSLEARQSAGHFQYITRESYDEWLSERGAIGDAQEAAPSAVDMHVLRNRSIPDEGLREENCWKRRYNYAKWGMTKRVVEVRDPPDEAWRRAHNLTEMLRDGIFAAVRDKREEEPDVINVWYDRRIPFINDPAAQIPLTYATYWTNLASTLTNPLSPLIAVHWRMEGIEPASKLVDCARNLTQHIRLLAQRNPAVVPTIYFLTDYPHLLNLTSALSDPDPEAEEEDEEEGDVDASALSTLIGAKPESETFSAASLTHWHHDAVAELYGKLELSMSYLSTPETDMFLERVRYLIPPSVRLLRVRTPEGTEPDHSVLGIMDKIVATRARWFLAGAGWKCARYSSFTQQIIRERKALWDRQGGRVVEGIANVVEFWE</sequence>
<keyword evidence="2" id="KW-0472">Membrane</keyword>
<dbReference type="Proteomes" id="UP000274822">
    <property type="component" value="Unassembled WGS sequence"/>
</dbReference>
<feature type="compositionally biased region" description="Low complexity" evidence="1">
    <location>
        <begin position="27"/>
        <end position="37"/>
    </location>
</feature>
<evidence type="ECO:0000256" key="2">
    <source>
        <dbReference type="SAM" id="Phobius"/>
    </source>
</evidence>
<evidence type="ECO:0008006" key="5">
    <source>
        <dbReference type="Google" id="ProtNLM"/>
    </source>
</evidence>
<keyword evidence="2" id="KW-0812">Transmembrane</keyword>
<dbReference type="AlphaFoldDB" id="A0A433QD59"/>
<evidence type="ECO:0000313" key="4">
    <source>
        <dbReference type="Proteomes" id="UP000274822"/>
    </source>
</evidence>
<evidence type="ECO:0000256" key="1">
    <source>
        <dbReference type="SAM" id="MobiDB-lite"/>
    </source>
</evidence>
<feature type="region of interest" description="Disordered" evidence="1">
    <location>
        <begin position="377"/>
        <end position="397"/>
    </location>
</feature>
<keyword evidence="4" id="KW-1185">Reference proteome</keyword>
<protein>
    <recommendedName>
        <fullName evidence="5">GDP-fucose protein O-fucosyltransferase-domain-containing protein</fullName>
    </recommendedName>
</protein>
<organism evidence="3 4">
    <name type="scientific">Jimgerdemannia flammicorona</name>
    <dbReference type="NCBI Taxonomy" id="994334"/>
    <lineage>
        <taxon>Eukaryota</taxon>
        <taxon>Fungi</taxon>
        <taxon>Fungi incertae sedis</taxon>
        <taxon>Mucoromycota</taxon>
        <taxon>Mucoromycotina</taxon>
        <taxon>Endogonomycetes</taxon>
        <taxon>Endogonales</taxon>
        <taxon>Endogonaceae</taxon>
        <taxon>Jimgerdemannia</taxon>
    </lineage>
</organism>
<feature type="region of interest" description="Disordered" evidence="1">
    <location>
        <begin position="1"/>
        <end position="37"/>
    </location>
</feature>
<feature type="transmembrane region" description="Helical" evidence="2">
    <location>
        <begin position="41"/>
        <end position="61"/>
    </location>
</feature>
<gene>
    <name evidence="3" type="ORF">BC938DRAFT_482805</name>
</gene>
<keyword evidence="2" id="KW-1133">Transmembrane helix</keyword>
<dbReference type="Gene3D" id="3.40.50.11350">
    <property type="match status" value="1"/>
</dbReference>